<dbReference type="SUPFAM" id="SSF50729">
    <property type="entry name" value="PH domain-like"/>
    <property type="match status" value="1"/>
</dbReference>
<dbReference type="InterPro" id="IPR036322">
    <property type="entry name" value="WD40_repeat_dom_sf"/>
</dbReference>
<dbReference type="InterPro" id="IPR036372">
    <property type="entry name" value="BEACH_dom_sf"/>
</dbReference>
<sequence length="2705" mass="309902">MLCENLKIYYSIEVTLPQEAYSLLSQTAKAILSLTPSKNTEDMKTSFFEYIISLLNSLDKNIPNDTVLQISNSLMPMLSHLDTKAITYFKCLSNYISNASHIYDVLTTAIYLEISQSDPFLVLNVQHTDPSEIEKEKLPALSAPEVTLRFWDKSVSEKWFNLKENIHLPDRKSDKSLVSPQLKVILDLIIESTHSKKELTMNLLDSFSFLTSKNNDNEKHSFYLHCIFLYICIEVKEFVRNEDIINILIDEPFFDPSVTIFNNQIDNEEKEKEKKEEEIGFEFIDSLRTSIVDIALFHMQSFDKILLKWIQYPHLFIEIVHRIIRNSHLHIDTSNVNTISRALMISSIYYQQLHYTDDTHTNLIETVRRSLFLLITQFMQLQHAPHLLFSNSCFVSFLLAFMFEVPLRGFVLANILTFLTKHQTLPSNDSLQSMILQIIQICSQFFPEEKFIVLVMELLQTLVEALIHQRILTKYFEPLCIPVFSSLNSLDNSELSRNYILVCIQFFALTTLTQSMNSLQISELENSIHIAFNDVIPQQLTNRLIQMIAGEVLPSLSPTFIIRQPKVLGLFLKISLKDNKLLDTINFLDQLCQFSALNCQSCHLSEFDHYLIDLIVEMKDSPAEIINAILTLFQRIASVMSSVSIVQRFISLLSPINGRKIPKNMNLYLRTINNIVSTASRLPVASLPLTENSAKIEIQGLNSTDLSNGFTFVFWINVDYSLAQYRPMIFSICDTKGRTLRWSLSGTNLFCTQRSNGLESNGKVNANLPISTWTFVAVSYNLFPEEKIIEMRTIFGSEEAKPLEFCEMNFQPGPLTCYIGGVAPKSVHSDLITRLGAFGLFKLLTPEQISSIKEMGPRLSGVLSETPFFFYHLDEVNDQLELKTKSAMSNIEAKMSFASIRFNTTFSDILINFCKVEILLPLFSELDMPMEDGEKYPNLVKTVIELLGNTLAISNRAQEMFKRASGFAIISHLLLSSSPKNIDYSLYLQFFTLMTSFTSENLQHEVLKYILLNMNIWIKTDADNHIRIVRHWARVIFPSLKYLISDLITFQDILFMLRAFYYYKAVNEEEDNIQIKRCDGLNVLECRQLMCNIATSLASESMTVEDFDCLASHCITCAETQQIPDLLRLLKSLIICHPSPLLRITSQIDVIYFLYSLFNRHSDEINCLIIDNVIAFHKYGILKQDSLQLHIIRLQNQLSPSILNEDLMKNLVNMMTSTYPEMLPICSLAAISLDEPIVLWFIEQLQLNPHSEYYQHFTWPMWPVILMFHSSQTVQIEMLKFFIKLPAVQWQNAFIMIIYVGFILEEDPSFLLKMFLQIILDQGIEKTITNYQIFFKLCSFYLFSPTKRQTTIMFNSIYQNSVFNDRTKNHLASSIPQRALSSLVKHPNNSNSGSSTSNSSRSVIIDKSCSIGTINYNNNSNGNCQKIMIKSKSMNLDHDHEKTGQLSSSSNHKLILNSVDVKEIGIDDDDDDKKNAILESKLICKSYSSSIDFQNYLNDTCNIDHIFERISSLTVPSSPYHFSLRFNKQMKWIDIEMAKKFADLFQDFGINSFLESYLIILSFICPEDPSFVQSHLSSINLSNEEVHLYEGALDLIIHHFHVIGHTIKIPNVNLNAKQKKEIEENAFHCIESHKFSQQHEINRLCLNLSFLLKELVKSSTKRLNIKNYPTLVYCQDQLTAISHLINKQLIDNKRKWMRLWRCLAIDHAPWDCNTHGEAHFKRDNTFCLHFCPFKIKRNWKFDDHKDAFITKGQQMSSESAAELLIKEDLEHRKSRYGIKAPLPLLEINDNDIDNVYSDEYIAYLDHKSKRGNKVDNSFMKKIIFKAECEYITPTTTTKFEINGVFFLTREFIRIIFADAEHRQPKTIYLSEIHSLFFRRSYHRPNSIEIFTTNGRCYYIHFKNHNSLAIIKKIASLPLPNAVNVQTVDFYQYFQKMSQTERWVNGDISNFEYIMHLNVMSGRTFNDLTQYPLFPWILSLYDSNEISFKNKESFRDLTKPVGALDNDRLNVLLKRFANMKDNNEQPYLYDTGSSYLSAACSYLLRLEPFTSEYVSILSGNSFKKEDFITSISESYKSVTKKFDDYRELIPEFFFMPEVFLNLNHYDFNNEQTENNKENGDVILPGWAKSAEDFIYKHREALESDYVSSVLNDWIDLIWGYKQRGEKAIEANNVFKPTMYDDIWNDTDSFKKNRFEIENILLYRGQVPPQLFKTKHPVKQKKPVIMYFSQPYLIAINTNGSYVAFSHVEPILSRNSYKITVVTVDGMMRTHTIDFTKLNKKTKHSVGRTQSAVTPKKGKQNQSSNGFSMISSISDSSLAKKIQTASNRSSFMNEKVNVKLNSNSSSSIINSQSVDSFESESAVSQIKDVAITVSTQRILGFAEQKIDIIERPNSVASLMKGKVAIISSVINKVMFVDINAGTIELMPCQLSDAVAIAMSNDLLAVAGNDAVLNIFKCENVIRAAAAVSSMKSSSTSTVTSISNSAPSSSSSISSTAALNGTLPSSAYNYKNNSNIGINNELFTKEEFIANVTPAISMPSYRDSISCCCLSQTFFASVIGTRDGSLIINSLNKGSTVRVIDLDGAKPCMVTMTPSWGFIVCYATKLMAGRLSHYLYVFNVNGIKLGKKDIGFEINCWSHSTSPKGFDYMLISDDRGKLFSFEVFKLDIGEAFFRCHSPVVSLEYLKELHAVLIVTKDGRIIFIPYFMY</sequence>
<dbReference type="EMBL" id="JAPFFF010000001">
    <property type="protein sequence ID" value="KAK8900419.1"/>
    <property type="molecule type" value="Genomic_DNA"/>
</dbReference>
<keyword evidence="5" id="KW-1185">Reference proteome</keyword>
<protein>
    <recommendedName>
        <fullName evidence="6">Beige/BEACH domain containing protein</fullName>
    </recommendedName>
</protein>
<dbReference type="SUPFAM" id="SSF49899">
    <property type="entry name" value="Concanavalin A-like lectins/glucanases"/>
    <property type="match status" value="1"/>
</dbReference>
<feature type="region of interest" description="Disordered" evidence="1">
    <location>
        <begin position="2282"/>
        <end position="2304"/>
    </location>
</feature>
<dbReference type="PANTHER" id="PTHR13743:SF161">
    <property type="entry name" value="BEIGE_BEACH DOMAIN CONTAINING PROTEIN"/>
    <property type="match status" value="1"/>
</dbReference>
<gene>
    <name evidence="4" type="ORF">M9Y10_002746</name>
</gene>
<dbReference type="InterPro" id="IPR013320">
    <property type="entry name" value="ConA-like_dom_sf"/>
</dbReference>
<proteinExistence type="predicted"/>
<feature type="domain" description="BEACH-type PH" evidence="3">
    <location>
        <begin position="1817"/>
        <end position="1918"/>
    </location>
</feature>
<dbReference type="Proteomes" id="UP001470230">
    <property type="component" value="Unassembled WGS sequence"/>
</dbReference>
<dbReference type="InterPro" id="IPR023362">
    <property type="entry name" value="PH-BEACH_dom"/>
</dbReference>
<dbReference type="Gene3D" id="1.10.1540.10">
    <property type="entry name" value="BEACH domain"/>
    <property type="match status" value="1"/>
</dbReference>
<evidence type="ECO:0000259" key="3">
    <source>
        <dbReference type="PROSITE" id="PS51783"/>
    </source>
</evidence>
<feature type="domain" description="BEACH" evidence="2">
    <location>
        <begin position="1927"/>
        <end position="2217"/>
    </location>
</feature>
<dbReference type="PROSITE" id="PS51783">
    <property type="entry name" value="PH_BEACH"/>
    <property type="match status" value="1"/>
</dbReference>
<dbReference type="InterPro" id="IPR050865">
    <property type="entry name" value="BEACH_Domain"/>
</dbReference>
<dbReference type="InterPro" id="IPR000409">
    <property type="entry name" value="BEACH_dom"/>
</dbReference>
<evidence type="ECO:0000256" key="1">
    <source>
        <dbReference type="SAM" id="MobiDB-lite"/>
    </source>
</evidence>
<organism evidence="4 5">
    <name type="scientific">Tritrichomonas musculus</name>
    <dbReference type="NCBI Taxonomy" id="1915356"/>
    <lineage>
        <taxon>Eukaryota</taxon>
        <taxon>Metamonada</taxon>
        <taxon>Parabasalia</taxon>
        <taxon>Tritrichomonadida</taxon>
        <taxon>Tritrichomonadidae</taxon>
        <taxon>Tritrichomonas</taxon>
    </lineage>
</organism>
<reference evidence="4 5" key="1">
    <citation type="submission" date="2024-04" db="EMBL/GenBank/DDBJ databases">
        <title>Tritrichomonas musculus Genome.</title>
        <authorList>
            <person name="Alves-Ferreira E."/>
            <person name="Grigg M."/>
            <person name="Lorenzi H."/>
            <person name="Galac M."/>
        </authorList>
    </citation>
    <scope>NUCLEOTIDE SEQUENCE [LARGE SCALE GENOMIC DNA]</scope>
    <source>
        <strain evidence="4 5">EAF2021</strain>
    </source>
</reference>
<dbReference type="SUPFAM" id="SSF81837">
    <property type="entry name" value="BEACH domain"/>
    <property type="match status" value="1"/>
</dbReference>
<dbReference type="Pfam" id="PF15787">
    <property type="entry name" value="DUF4704"/>
    <property type="match status" value="1"/>
</dbReference>
<dbReference type="PROSITE" id="PS50197">
    <property type="entry name" value="BEACH"/>
    <property type="match status" value="1"/>
</dbReference>
<evidence type="ECO:0008006" key="6">
    <source>
        <dbReference type="Google" id="ProtNLM"/>
    </source>
</evidence>
<dbReference type="SUPFAM" id="SSF50978">
    <property type="entry name" value="WD40 repeat-like"/>
    <property type="match status" value="1"/>
</dbReference>
<evidence type="ECO:0000313" key="5">
    <source>
        <dbReference type="Proteomes" id="UP001470230"/>
    </source>
</evidence>
<comment type="caution">
    <text evidence="4">The sequence shown here is derived from an EMBL/GenBank/DDBJ whole genome shotgun (WGS) entry which is preliminary data.</text>
</comment>
<dbReference type="SMART" id="SM01026">
    <property type="entry name" value="Beach"/>
    <property type="match status" value="1"/>
</dbReference>
<name>A0ABR2LAT1_9EUKA</name>
<evidence type="ECO:0000259" key="2">
    <source>
        <dbReference type="PROSITE" id="PS50197"/>
    </source>
</evidence>
<accession>A0ABR2LAT1</accession>
<dbReference type="InterPro" id="IPR031570">
    <property type="entry name" value="NBEA/BDCP_DUF4704"/>
</dbReference>
<dbReference type="Pfam" id="PF02138">
    <property type="entry name" value="Beach"/>
    <property type="match status" value="1"/>
</dbReference>
<dbReference type="PANTHER" id="PTHR13743">
    <property type="entry name" value="BEIGE/BEACH-RELATED"/>
    <property type="match status" value="1"/>
</dbReference>
<dbReference type="CDD" id="cd06071">
    <property type="entry name" value="Beach"/>
    <property type="match status" value="1"/>
</dbReference>
<evidence type="ECO:0000313" key="4">
    <source>
        <dbReference type="EMBL" id="KAK8900419.1"/>
    </source>
</evidence>